<keyword evidence="4" id="KW-1133">Transmembrane helix</keyword>
<feature type="transmembrane region" description="Helical" evidence="4">
    <location>
        <begin position="418"/>
        <end position="439"/>
    </location>
</feature>
<dbReference type="Gene3D" id="3.40.50.200">
    <property type="entry name" value="Peptidase S8/S53 domain"/>
    <property type="match status" value="1"/>
</dbReference>
<keyword evidence="7" id="KW-1185">Reference proteome</keyword>
<feature type="signal peptide" evidence="5">
    <location>
        <begin position="1"/>
        <end position="24"/>
    </location>
</feature>
<dbReference type="Pfam" id="PF05922">
    <property type="entry name" value="Inhibitor_I9"/>
    <property type="match status" value="1"/>
</dbReference>
<dbReference type="InterPro" id="IPR010259">
    <property type="entry name" value="S8pro/Inhibitor_I9"/>
</dbReference>
<evidence type="ECO:0000256" key="2">
    <source>
        <dbReference type="ARBA" id="ARBA00022729"/>
    </source>
</evidence>
<evidence type="ECO:0000256" key="5">
    <source>
        <dbReference type="SAM" id="SignalP"/>
    </source>
</evidence>
<protein>
    <submittedName>
        <fullName evidence="8">Uncharacterized protein LOC109127732</fullName>
    </submittedName>
</protein>
<evidence type="ECO:0000256" key="3">
    <source>
        <dbReference type="SAM" id="MobiDB-lite"/>
    </source>
</evidence>
<comment type="similarity">
    <text evidence="1">Belongs to the peptidase S8 family.</text>
</comment>
<keyword evidence="4" id="KW-0472">Membrane</keyword>
<accession>A0ABM1QPS2</accession>
<organism evidence="7 8">
    <name type="scientific">Camelina sativa</name>
    <name type="common">False flax</name>
    <name type="synonym">Myagrum sativum</name>
    <dbReference type="NCBI Taxonomy" id="90675"/>
    <lineage>
        <taxon>Eukaryota</taxon>
        <taxon>Viridiplantae</taxon>
        <taxon>Streptophyta</taxon>
        <taxon>Embryophyta</taxon>
        <taxon>Tracheophyta</taxon>
        <taxon>Spermatophyta</taxon>
        <taxon>Magnoliopsida</taxon>
        <taxon>eudicotyledons</taxon>
        <taxon>Gunneridae</taxon>
        <taxon>Pentapetalae</taxon>
        <taxon>rosids</taxon>
        <taxon>malvids</taxon>
        <taxon>Brassicales</taxon>
        <taxon>Brassicaceae</taxon>
        <taxon>Camelineae</taxon>
        <taxon>Camelina</taxon>
    </lineage>
</organism>
<name>A0ABM1QPS2_CAMSA</name>
<dbReference type="Gene3D" id="3.30.70.80">
    <property type="entry name" value="Peptidase S8 propeptide/proteinase inhibitor I9"/>
    <property type="match status" value="1"/>
</dbReference>
<dbReference type="RefSeq" id="XP_019088760.1">
    <property type="nucleotide sequence ID" value="XM_019233215.1"/>
</dbReference>
<evidence type="ECO:0000313" key="8">
    <source>
        <dbReference type="RefSeq" id="XP_019088760.1"/>
    </source>
</evidence>
<evidence type="ECO:0000313" key="7">
    <source>
        <dbReference type="Proteomes" id="UP000694864"/>
    </source>
</evidence>
<feature type="domain" description="Inhibitor I9" evidence="6">
    <location>
        <begin position="29"/>
        <end position="103"/>
    </location>
</feature>
<sequence length="533" mass="58717">MSSFLSSSATAFFLLLCLCHVSSSKQGTYIARIAQCQMPSSFDLHSNWYHSSLRSISDSTELLYTYENAIHGFSTRLTQAEADSLMAQRGVISVLPEHRCERHTTRTPLFLGLDKDHRYELHTASHCNRKLIGARFLARGYESTMGPIDESKDSRSPRDDDGHGTHTSSTAAISVVEGDSLLGYDSGTARGMVPPAPTHLLLLISFVIFVSSLYSERETQHTNSNMSSAIECSVCVSEFDDNESCPSSRSFVEGVKSKAEEVAISILDVVTGEDQSLEGTGTIEQSCELRVSCTSYGIVTKIQKFDKALGNIKGDLIEPRRILLVAIVSIVVSFICAALLAPGRGSVTWSWIIMVTLFAFFLKLYLAGLVHGVATRWRIHIPGVRPYAYAFTVVKSILQIGVLLGFTYLDSYLKSRNVVLMVVAVVCLYIHLVCVYVAFRIGEDCDVINAFLSTSFVLLFELAKENGEFIIWLTISAIGLLFIKNLLLLTTTPADGEDADDGHQNRGDITRETDDQDQVNEAERNDITEAVPV</sequence>
<evidence type="ECO:0000256" key="4">
    <source>
        <dbReference type="SAM" id="Phobius"/>
    </source>
</evidence>
<dbReference type="PANTHER" id="PTHR10795">
    <property type="entry name" value="PROPROTEIN CONVERTASE SUBTILISIN/KEXIN"/>
    <property type="match status" value="1"/>
</dbReference>
<dbReference type="InterPro" id="IPR036852">
    <property type="entry name" value="Peptidase_S8/S53_dom_sf"/>
</dbReference>
<dbReference type="Proteomes" id="UP000694864">
    <property type="component" value="Chromosome 11"/>
</dbReference>
<feature type="region of interest" description="Disordered" evidence="3">
    <location>
        <begin position="145"/>
        <end position="170"/>
    </location>
</feature>
<proteinExistence type="inferred from homology"/>
<keyword evidence="4" id="KW-0812">Transmembrane</keyword>
<dbReference type="InterPro" id="IPR037045">
    <property type="entry name" value="S8pro/Inhibitor_I9_sf"/>
</dbReference>
<evidence type="ECO:0000256" key="1">
    <source>
        <dbReference type="ARBA" id="ARBA00011073"/>
    </source>
</evidence>
<evidence type="ECO:0000259" key="6">
    <source>
        <dbReference type="Pfam" id="PF05922"/>
    </source>
</evidence>
<feature type="transmembrane region" description="Helical" evidence="4">
    <location>
        <begin position="322"/>
        <end position="341"/>
    </location>
</feature>
<feature type="compositionally biased region" description="Basic and acidic residues" evidence="3">
    <location>
        <begin position="501"/>
        <end position="513"/>
    </location>
</feature>
<feature type="compositionally biased region" description="Basic and acidic residues" evidence="3">
    <location>
        <begin position="149"/>
        <end position="164"/>
    </location>
</feature>
<feature type="transmembrane region" description="Helical" evidence="4">
    <location>
        <begin position="196"/>
        <end position="214"/>
    </location>
</feature>
<reference evidence="7" key="1">
    <citation type="journal article" date="2014" name="Nat. Commun.">
        <title>The emerging biofuel crop Camelina sativa retains a highly undifferentiated hexaploid genome structure.</title>
        <authorList>
            <person name="Kagale S."/>
            <person name="Koh C."/>
            <person name="Nixon J."/>
            <person name="Bollina V."/>
            <person name="Clarke W.E."/>
            <person name="Tuteja R."/>
            <person name="Spillane C."/>
            <person name="Robinson S.J."/>
            <person name="Links M.G."/>
            <person name="Clarke C."/>
            <person name="Higgins E.E."/>
            <person name="Huebert T."/>
            <person name="Sharpe A.G."/>
            <person name="Parkin I.A."/>
        </authorList>
    </citation>
    <scope>NUCLEOTIDE SEQUENCE [LARGE SCALE GENOMIC DNA]</scope>
    <source>
        <strain evidence="7">cv. DH55</strain>
    </source>
</reference>
<reference evidence="8" key="2">
    <citation type="submission" date="2025-08" db="UniProtKB">
        <authorList>
            <consortium name="RefSeq"/>
        </authorList>
    </citation>
    <scope>IDENTIFICATION</scope>
    <source>
        <tissue evidence="8">Leaf</tissue>
    </source>
</reference>
<feature type="transmembrane region" description="Helical" evidence="4">
    <location>
        <begin position="347"/>
        <end position="366"/>
    </location>
</feature>
<dbReference type="GeneID" id="109127732"/>
<feature type="chain" id="PRO_5046687943" evidence="5">
    <location>
        <begin position="25"/>
        <end position="533"/>
    </location>
</feature>
<feature type="region of interest" description="Disordered" evidence="3">
    <location>
        <begin position="498"/>
        <end position="533"/>
    </location>
</feature>
<gene>
    <name evidence="8" type="primary">LOC109127732</name>
</gene>
<dbReference type="InterPro" id="IPR045051">
    <property type="entry name" value="SBT"/>
</dbReference>
<dbReference type="SUPFAM" id="SSF52743">
    <property type="entry name" value="Subtilisin-like"/>
    <property type="match status" value="1"/>
</dbReference>
<keyword evidence="2 5" id="KW-0732">Signal</keyword>
<feature type="transmembrane region" description="Helical" evidence="4">
    <location>
        <begin position="469"/>
        <end position="487"/>
    </location>
</feature>
<feature type="transmembrane region" description="Helical" evidence="4">
    <location>
        <begin position="387"/>
        <end position="406"/>
    </location>
</feature>